<dbReference type="InterPro" id="IPR010930">
    <property type="entry name" value="Flg_bb/hook_C_dom"/>
</dbReference>
<dbReference type="Proteomes" id="UP000228754">
    <property type="component" value="Unassembled WGS sequence"/>
</dbReference>
<accession>A0A2A5IW94</accession>
<reference evidence="8 9" key="1">
    <citation type="submission" date="2017-06" db="EMBL/GenBank/DDBJ databases">
        <title>Draft Genome Sequence of Bacillus sp Strain 36R Isolated from saline sediment at Atanasia, Sonora, Mexico.</title>
        <authorList>
            <person name="Sanchez Diaz R."/>
            <person name="Quiroz Macias M.E."/>
            <person name="Ibarra Gamez J.C."/>
            <person name="Enciso Ibarra J."/>
            <person name="Gomez Gil B."/>
            <person name="Galaviz Silva L."/>
        </authorList>
    </citation>
    <scope>NUCLEOTIDE SEQUENCE [LARGE SCALE GENOMIC DNA]</scope>
    <source>
        <strain evidence="8 9">36R_ATNSAL</strain>
    </source>
</reference>
<dbReference type="Pfam" id="PF22692">
    <property type="entry name" value="LlgE_F_G_D1"/>
    <property type="match status" value="1"/>
</dbReference>
<evidence type="ECO:0000259" key="5">
    <source>
        <dbReference type="Pfam" id="PF00460"/>
    </source>
</evidence>
<evidence type="ECO:0000256" key="4">
    <source>
        <dbReference type="RuleBase" id="RU362116"/>
    </source>
</evidence>
<evidence type="ECO:0000256" key="1">
    <source>
        <dbReference type="ARBA" id="ARBA00004117"/>
    </source>
</evidence>
<dbReference type="SUPFAM" id="SSF117143">
    <property type="entry name" value="Flagellar hook protein flgE"/>
    <property type="match status" value="1"/>
</dbReference>
<keyword evidence="8" id="KW-0969">Cilium</keyword>
<proteinExistence type="inferred from homology"/>
<dbReference type="PANTHER" id="PTHR30435">
    <property type="entry name" value="FLAGELLAR PROTEIN"/>
    <property type="match status" value="1"/>
</dbReference>
<dbReference type="Pfam" id="PF00460">
    <property type="entry name" value="Flg_bb_rod"/>
    <property type="match status" value="1"/>
</dbReference>
<evidence type="ECO:0000313" key="8">
    <source>
        <dbReference type="EMBL" id="PCK21513.1"/>
    </source>
</evidence>
<dbReference type="OrthoDB" id="9804559at2"/>
<dbReference type="GO" id="GO:0030694">
    <property type="term" value="C:bacterial-type flagellum basal body, rod"/>
    <property type="evidence" value="ECO:0007669"/>
    <property type="project" value="InterPro"/>
</dbReference>
<dbReference type="InterPro" id="IPR001444">
    <property type="entry name" value="Flag_bb_rod_N"/>
</dbReference>
<evidence type="ECO:0000313" key="9">
    <source>
        <dbReference type="Proteomes" id="UP000228754"/>
    </source>
</evidence>
<keyword evidence="3 4" id="KW-0975">Bacterial flagellum</keyword>
<comment type="caution">
    <text evidence="8">The sequence shown here is derived from an EMBL/GenBank/DDBJ whole genome shotgun (WGS) entry which is preliminary data.</text>
</comment>
<feature type="domain" description="Flagellar basal body rod protein N-terminal" evidence="5">
    <location>
        <begin position="5"/>
        <end position="35"/>
    </location>
</feature>
<dbReference type="InterPro" id="IPR012836">
    <property type="entry name" value="FlgF"/>
</dbReference>
<dbReference type="GO" id="GO:0009424">
    <property type="term" value="C:bacterial-type flagellum hook"/>
    <property type="evidence" value="ECO:0007669"/>
    <property type="project" value="TreeGrafter"/>
</dbReference>
<dbReference type="GO" id="GO:0005829">
    <property type="term" value="C:cytosol"/>
    <property type="evidence" value="ECO:0007669"/>
    <property type="project" value="TreeGrafter"/>
</dbReference>
<keyword evidence="8" id="KW-0282">Flagellum</keyword>
<comment type="similarity">
    <text evidence="2 4">Belongs to the flagella basal body rod proteins family.</text>
</comment>
<dbReference type="NCBIfam" id="TIGR02490">
    <property type="entry name" value="flgF"/>
    <property type="match status" value="1"/>
</dbReference>
<organism evidence="8 9">
    <name type="scientific">Bacillus pumilus</name>
    <name type="common">Bacillus mesentericus</name>
    <dbReference type="NCBI Taxonomy" id="1408"/>
    <lineage>
        <taxon>Bacteria</taxon>
        <taxon>Bacillati</taxon>
        <taxon>Bacillota</taxon>
        <taxon>Bacilli</taxon>
        <taxon>Bacillales</taxon>
        <taxon>Bacillaceae</taxon>
        <taxon>Bacillus</taxon>
    </lineage>
</organism>
<dbReference type="NCBIfam" id="NF009278">
    <property type="entry name" value="PRK12636.1"/>
    <property type="match status" value="1"/>
</dbReference>
<evidence type="ECO:0000259" key="7">
    <source>
        <dbReference type="Pfam" id="PF22692"/>
    </source>
</evidence>
<name>A0A2A5IW94_BACPU</name>
<comment type="subcellular location">
    <subcellularLocation>
        <location evidence="1 4">Bacterial flagellum basal body</location>
    </subcellularLocation>
</comment>
<sequence>MLRSLYSGISGMKNFQTKLDVVAHNVANVNTHGYKKSRITFKDMVSQTIASSGGPTNNSGSINSKQVGLGSSLSSIDKIMSSGSSQNTDEPYDFYINGDGFFRIESQGEILYTRTGNFKPDSEGDLVTSDGNYLLGMDGQRINIPRDNVSSVSVGPDGTVSVVENNVSRTVGQVSLVSFSNAAGLDKVGDNLYRQTLSSGAPSNAIVPGEQGTGIIQTGRLEMSNVDLTDEFTEMIIGQRGFQANAKTITTSDEILQELVNLKR</sequence>
<dbReference type="EMBL" id="NKHG01000052">
    <property type="protein sequence ID" value="PCK21513.1"/>
    <property type="molecule type" value="Genomic_DNA"/>
</dbReference>
<dbReference type="Pfam" id="PF06429">
    <property type="entry name" value="Flg_bbr_C"/>
    <property type="match status" value="1"/>
</dbReference>
<evidence type="ECO:0000259" key="6">
    <source>
        <dbReference type="Pfam" id="PF06429"/>
    </source>
</evidence>
<evidence type="ECO:0000256" key="2">
    <source>
        <dbReference type="ARBA" id="ARBA00009677"/>
    </source>
</evidence>
<dbReference type="GO" id="GO:0071978">
    <property type="term" value="P:bacterial-type flagellum-dependent swarming motility"/>
    <property type="evidence" value="ECO:0007669"/>
    <property type="project" value="TreeGrafter"/>
</dbReference>
<evidence type="ECO:0000256" key="3">
    <source>
        <dbReference type="ARBA" id="ARBA00023143"/>
    </source>
</evidence>
<dbReference type="InterPro" id="IPR053967">
    <property type="entry name" value="LlgE_F_G-like_D1"/>
</dbReference>
<dbReference type="InterPro" id="IPR020013">
    <property type="entry name" value="Flagellar_FlgE/F/G"/>
</dbReference>
<dbReference type="AlphaFoldDB" id="A0A2A5IW94"/>
<keyword evidence="8" id="KW-0966">Cell projection</keyword>
<dbReference type="InterPro" id="IPR037925">
    <property type="entry name" value="FlgE/F/G-like"/>
</dbReference>
<feature type="domain" description="Flagellar hook protein FlgE/F/G-like D1" evidence="7">
    <location>
        <begin position="96"/>
        <end position="162"/>
    </location>
</feature>
<dbReference type="PANTHER" id="PTHR30435:SF1">
    <property type="entry name" value="FLAGELLAR HOOK PROTEIN FLGE"/>
    <property type="match status" value="1"/>
</dbReference>
<dbReference type="NCBIfam" id="TIGR03506">
    <property type="entry name" value="FlgEFG_subfam"/>
    <property type="match status" value="2"/>
</dbReference>
<protein>
    <submittedName>
        <fullName evidence="8">Flagellar basal-body rod protein FlgF</fullName>
    </submittedName>
</protein>
<feature type="domain" description="Flagellar basal-body/hook protein C-terminal" evidence="6">
    <location>
        <begin position="217"/>
        <end position="262"/>
    </location>
</feature>
<gene>
    <name evidence="8" type="primary">flgF</name>
    <name evidence="8" type="ORF">CEY02_07705</name>
</gene>